<dbReference type="InterPro" id="IPR039556">
    <property type="entry name" value="ICL/PEPM"/>
</dbReference>
<dbReference type="GO" id="GO:0019752">
    <property type="term" value="P:carboxylic acid metabolic process"/>
    <property type="evidence" value="ECO:0007669"/>
    <property type="project" value="InterPro"/>
</dbReference>
<feature type="region of interest" description="Disordered" evidence="7">
    <location>
        <begin position="821"/>
        <end position="848"/>
    </location>
</feature>
<evidence type="ECO:0000256" key="7">
    <source>
        <dbReference type="SAM" id="MobiDB-lite"/>
    </source>
</evidence>
<feature type="compositionally biased region" description="Basic and acidic residues" evidence="7">
    <location>
        <begin position="1"/>
        <end position="37"/>
    </location>
</feature>
<dbReference type="PATRIC" id="fig|1307761.3.peg.2535"/>
<dbReference type="Pfam" id="PF00463">
    <property type="entry name" value="ICL"/>
    <property type="match status" value="2"/>
</dbReference>
<name>V5WJR3_9SPIO</name>
<dbReference type="EMBL" id="CP006939">
    <property type="protein sequence ID" value="AHC15895.1"/>
    <property type="molecule type" value="Genomic_DNA"/>
</dbReference>
<dbReference type="GO" id="GO:0004451">
    <property type="term" value="F:isocitrate lyase activity"/>
    <property type="evidence" value="ECO:0007669"/>
    <property type="project" value="UniProtKB-EC"/>
</dbReference>
<gene>
    <name evidence="8" type="ORF">L21SP2_2543</name>
</gene>
<feature type="region of interest" description="Disordered" evidence="7">
    <location>
        <begin position="1"/>
        <end position="66"/>
    </location>
</feature>
<proteinExistence type="predicted"/>
<dbReference type="EC" id="4.1.3.1" evidence="1"/>
<evidence type="ECO:0000256" key="4">
    <source>
        <dbReference type="ARBA" id="ARBA00023531"/>
    </source>
</evidence>
<dbReference type="Proteomes" id="UP000018680">
    <property type="component" value="Chromosome"/>
</dbReference>
<dbReference type="PANTHER" id="PTHR21631">
    <property type="entry name" value="ISOCITRATE LYASE/MALATE SYNTHASE"/>
    <property type="match status" value="1"/>
</dbReference>
<dbReference type="eggNOG" id="COG2224">
    <property type="taxonomic scope" value="Bacteria"/>
</dbReference>
<dbReference type="STRING" id="1307761.L21SP2_2543"/>
<feature type="compositionally biased region" description="Polar residues" evidence="7">
    <location>
        <begin position="43"/>
        <end position="54"/>
    </location>
</feature>
<comment type="catalytic activity">
    <reaction evidence="4">
        <text>D-threo-isocitrate = glyoxylate + succinate</text>
        <dbReference type="Rhea" id="RHEA:13245"/>
        <dbReference type="ChEBI" id="CHEBI:15562"/>
        <dbReference type="ChEBI" id="CHEBI:30031"/>
        <dbReference type="ChEBI" id="CHEBI:36655"/>
        <dbReference type="EC" id="4.1.3.1"/>
    </reaction>
</comment>
<dbReference type="HOGENOM" id="CLU_019214_1_1_12"/>
<keyword evidence="3 8" id="KW-0456">Lyase</keyword>
<dbReference type="CDD" id="cd00377">
    <property type="entry name" value="ICL_PEPM"/>
    <property type="match status" value="1"/>
</dbReference>
<protein>
    <recommendedName>
        <fullName evidence="2">Isocitrate lyase</fullName>
        <ecNumber evidence="1">4.1.3.1</ecNumber>
    </recommendedName>
    <alternativeName>
        <fullName evidence="5">Isocitrase</fullName>
    </alternativeName>
    <alternativeName>
        <fullName evidence="6">Isocitratase</fullName>
    </alternativeName>
</protein>
<dbReference type="AlphaFoldDB" id="V5WJR3"/>
<dbReference type="Gene3D" id="3.20.20.60">
    <property type="entry name" value="Phosphoenolpyruvate-binding domains"/>
    <property type="match status" value="1"/>
</dbReference>
<evidence type="ECO:0000256" key="2">
    <source>
        <dbReference type="ARBA" id="ARBA00017446"/>
    </source>
</evidence>
<evidence type="ECO:0000256" key="3">
    <source>
        <dbReference type="ARBA" id="ARBA00023239"/>
    </source>
</evidence>
<dbReference type="KEGG" id="slr:L21SP2_2543"/>
<dbReference type="InterPro" id="IPR006254">
    <property type="entry name" value="Isocitrate_lyase"/>
</dbReference>
<reference evidence="8 9" key="1">
    <citation type="journal article" date="2015" name="Stand. Genomic Sci.">
        <title>Complete genome sequence and description of Salinispira pacifica gen. nov., sp. nov., a novel spirochaete isolated form a hypersaline microbial mat.</title>
        <authorList>
            <person name="Ben Hania W."/>
            <person name="Joseph M."/>
            <person name="Schumann P."/>
            <person name="Bunk B."/>
            <person name="Fiebig A."/>
            <person name="Sproer C."/>
            <person name="Klenk H.P."/>
            <person name="Fardeau M.L."/>
            <person name="Spring S."/>
        </authorList>
    </citation>
    <scope>NUCLEOTIDE SEQUENCE [LARGE SCALE GENOMIC DNA]</scope>
    <source>
        <strain evidence="8 9">L21-RPul-D2</strain>
    </source>
</reference>
<evidence type="ECO:0000256" key="1">
    <source>
        <dbReference type="ARBA" id="ARBA00012909"/>
    </source>
</evidence>
<dbReference type="InterPro" id="IPR015813">
    <property type="entry name" value="Pyrv/PenolPyrv_kinase-like_dom"/>
</dbReference>
<evidence type="ECO:0000313" key="8">
    <source>
        <dbReference type="EMBL" id="AHC15895.1"/>
    </source>
</evidence>
<organism evidence="8 9">
    <name type="scientific">Salinispira pacifica</name>
    <dbReference type="NCBI Taxonomy" id="1307761"/>
    <lineage>
        <taxon>Bacteria</taxon>
        <taxon>Pseudomonadati</taxon>
        <taxon>Spirochaetota</taxon>
        <taxon>Spirochaetia</taxon>
        <taxon>Spirochaetales</taxon>
        <taxon>Spirochaetaceae</taxon>
        <taxon>Salinispira</taxon>
    </lineage>
</organism>
<dbReference type="Gene3D" id="1.10.10.850">
    <property type="match status" value="1"/>
</dbReference>
<dbReference type="InterPro" id="IPR018523">
    <property type="entry name" value="Isocitrate_lyase_ph_CS"/>
</dbReference>
<dbReference type="PROSITE" id="PS00161">
    <property type="entry name" value="ISOCITRATE_LYASE"/>
    <property type="match status" value="1"/>
</dbReference>
<evidence type="ECO:0000256" key="5">
    <source>
        <dbReference type="ARBA" id="ARBA00031022"/>
    </source>
</evidence>
<evidence type="ECO:0000313" key="9">
    <source>
        <dbReference type="Proteomes" id="UP000018680"/>
    </source>
</evidence>
<dbReference type="RefSeq" id="WP_024268798.1">
    <property type="nucleotide sequence ID" value="NC_023035.1"/>
</dbReference>
<accession>V5WJR3</accession>
<keyword evidence="9" id="KW-1185">Reference proteome</keyword>
<evidence type="ECO:0000256" key="6">
    <source>
        <dbReference type="ARBA" id="ARBA00031921"/>
    </source>
</evidence>
<dbReference type="PANTHER" id="PTHR21631:SF3">
    <property type="entry name" value="BIFUNCTIONAL GLYOXYLATE CYCLE PROTEIN"/>
    <property type="match status" value="1"/>
</dbReference>
<sequence length="848" mass="94767">MNIQSKHPEKETEKRTEKETEKRAEAQTTEREQEPGNEKTIPQHRSTAHPSNMVSGAPGEGRSGNLETPEAEIQEIRDFMEVPRFQEITRLYSPFQVWQQRGSIATDYPVARNAATGFFTLLRDKFRKGESITTFGPYSPGQAVAMKRKGIEAIYLGGWATSAKGSESEDPGADLAAYPLSRVPREAAAVVRALLSADKNQRYALSVNMQKRGVEPGHAAAEARHVDFSPFIIADADTGHGGDAHVRNLIRRFVEAGVPGYHIEDQRPGTKKCGHQGGKVLVSVDEQIKRLNAARFQLDIMGVPGIIVARSDAEAATLLDNNKDGRDHPFILGALNMEIPPYSNCYVALMRELHCLGLRDVLGHRLYMLSDEEEAQARAWLDGSGVLSRAEEAIAASTISSSGAQRSSQEEEEIITNSDDVFDGILDMFVESWEKDAVLKTYPEAVRDRIRSRNAEMDDGSMSEEDWMRYAGSVSFPQARAKAREMGVDCPWDWEKSRTTEGYYQVRGGIEYAIRKSLAVAPFADILWMETKTADLADARKFARAVHERYPGKMLAYNLSPSFNWDTTGMSDDEMRDFPLEIGKLGFVFNFITYGGHQIDGLAAEDFSTALVEDGMLGLARLQRKFRLLNSPYTTPQTLVGGPRLDAALAASSGRTATTKAMGKGSTQFQHLKHTELPLSVLDSWLAEWAAIHRKDARLRCRLRPIRSGSEILQLRVEDQNLQLIADVVFTTMQDRRGRNILVVRDQNSHEPSLRKKRLMTLVQLYLITRYESHTLHYVTPNDMNRIQTEKMMAMGLFTEVKEEIGDIIVGRVNREFVRGITGGQENGGSERSTPDHILLRDSQPTVS</sequence>
<dbReference type="InterPro" id="IPR040442">
    <property type="entry name" value="Pyrv_kinase-like_dom_sf"/>
</dbReference>
<dbReference type="SUPFAM" id="SSF51621">
    <property type="entry name" value="Phosphoenolpyruvate/pyruvate domain"/>
    <property type="match status" value="1"/>
</dbReference>